<evidence type="ECO:0000256" key="3">
    <source>
        <dbReference type="ARBA" id="ARBA00022692"/>
    </source>
</evidence>
<dbReference type="InterPro" id="IPR000791">
    <property type="entry name" value="Gpr1/Fun34/SatP-like"/>
</dbReference>
<dbReference type="GO" id="GO:0071422">
    <property type="term" value="P:succinate transmembrane transport"/>
    <property type="evidence" value="ECO:0007669"/>
    <property type="project" value="TreeGrafter"/>
</dbReference>
<feature type="transmembrane region" description="Helical" evidence="6">
    <location>
        <begin position="39"/>
        <end position="63"/>
    </location>
</feature>
<reference evidence="7 8" key="2">
    <citation type="submission" date="2019-09" db="EMBL/GenBank/DDBJ databases">
        <title>Complete Genome Sequence and Methylome Analysis of free living Spirochaetas.</title>
        <authorList>
            <person name="Leshcheva N."/>
            <person name="Mikheeva N."/>
        </authorList>
    </citation>
    <scope>NUCLEOTIDE SEQUENCE [LARGE SCALE GENOMIC DNA]</scope>
    <source>
        <strain evidence="7 8">P</strain>
    </source>
</reference>
<reference evidence="7 8" key="1">
    <citation type="submission" date="2019-02" db="EMBL/GenBank/DDBJ databases">
        <authorList>
            <person name="Fomenkov A."/>
            <person name="Dubinina G."/>
            <person name="Grabovich M."/>
            <person name="Vincze T."/>
            <person name="Roberts R.J."/>
        </authorList>
    </citation>
    <scope>NUCLEOTIDE SEQUENCE [LARGE SCALE GENOMIC DNA]</scope>
    <source>
        <strain evidence="7 8">P</strain>
    </source>
</reference>
<feature type="transmembrane region" description="Helical" evidence="6">
    <location>
        <begin position="103"/>
        <end position="123"/>
    </location>
</feature>
<dbReference type="Pfam" id="PF01184">
    <property type="entry name" value="Gpr1_Fun34_YaaH"/>
    <property type="match status" value="1"/>
</dbReference>
<keyword evidence="5 6" id="KW-0472">Membrane</keyword>
<feature type="transmembrane region" description="Helical" evidence="6">
    <location>
        <begin position="75"/>
        <end position="97"/>
    </location>
</feature>
<gene>
    <name evidence="7" type="ORF">EW093_03755</name>
</gene>
<proteinExistence type="inferred from homology"/>
<evidence type="ECO:0000256" key="1">
    <source>
        <dbReference type="ARBA" id="ARBA00004141"/>
    </source>
</evidence>
<feature type="transmembrane region" description="Helical" evidence="6">
    <location>
        <begin position="159"/>
        <end position="180"/>
    </location>
</feature>
<dbReference type="OrthoDB" id="9787939at2"/>
<dbReference type="GO" id="GO:0015360">
    <property type="term" value="F:acetate:proton symporter activity"/>
    <property type="evidence" value="ECO:0007669"/>
    <property type="project" value="TreeGrafter"/>
</dbReference>
<dbReference type="PANTHER" id="PTHR30178:SF3">
    <property type="entry name" value="SUCCINATE-ACETATE_PROTON SYMPORTER SATP"/>
    <property type="match status" value="1"/>
</dbReference>
<dbReference type="Proteomes" id="UP000323824">
    <property type="component" value="Chromosome"/>
</dbReference>
<evidence type="ECO:0000313" key="7">
    <source>
        <dbReference type="EMBL" id="QEN03851.1"/>
    </source>
</evidence>
<dbReference type="PROSITE" id="PS01114">
    <property type="entry name" value="GPR1_FUN34_YAAH"/>
    <property type="match status" value="1"/>
</dbReference>
<protein>
    <recommendedName>
        <fullName evidence="9">Acetate uptake transporter</fullName>
    </recommendedName>
</protein>
<dbReference type="KEGG" id="sper:EW093_03755"/>
<evidence type="ECO:0000256" key="6">
    <source>
        <dbReference type="SAM" id="Phobius"/>
    </source>
</evidence>
<accession>A0A5C1Q8N2</accession>
<keyword evidence="8" id="KW-1185">Reference proteome</keyword>
<sequence length="195" mass="20831">MSNYSPVEVVDNSANPAPLGLVGFGLTTLLLNFHNAGFFPLNSMIMGMGIAVGGIAQVIAGILESKKNNTFGTTAFTLYGFFWISLVITWTFPALGIANESSAIAMAVYLLFWGVFTLGMFVGTLKINRALQVVFSTLTLLFFLLAISDFSGSHLVKKIAGFEGIICGLSALYAAIAQVLNELYGREVMPIGVVK</sequence>
<evidence type="ECO:0008006" key="9">
    <source>
        <dbReference type="Google" id="ProtNLM"/>
    </source>
</evidence>
<evidence type="ECO:0000313" key="8">
    <source>
        <dbReference type="Proteomes" id="UP000323824"/>
    </source>
</evidence>
<comment type="similarity">
    <text evidence="2">Belongs to the acetate uptake transporter (AceTr) (TC 2.A.96) family.</text>
</comment>
<evidence type="ECO:0000256" key="4">
    <source>
        <dbReference type="ARBA" id="ARBA00022989"/>
    </source>
</evidence>
<dbReference type="GO" id="GO:0005886">
    <property type="term" value="C:plasma membrane"/>
    <property type="evidence" value="ECO:0007669"/>
    <property type="project" value="TreeGrafter"/>
</dbReference>
<comment type="subcellular location">
    <subcellularLocation>
        <location evidence="1">Membrane</location>
        <topology evidence="1">Multi-pass membrane protein</topology>
    </subcellularLocation>
</comment>
<dbReference type="NCBIfam" id="NF038013">
    <property type="entry name" value="AceTr_1"/>
    <property type="match status" value="1"/>
</dbReference>
<keyword evidence="4 6" id="KW-1133">Transmembrane helix</keyword>
<dbReference type="RefSeq" id="WP_149567109.1">
    <property type="nucleotide sequence ID" value="NZ_CP035807.1"/>
</dbReference>
<evidence type="ECO:0000256" key="5">
    <source>
        <dbReference type="ARBA" id="ARBA00023136"/>
    </source>
</evidence>
<evidence type="ECO:0000256" key="2">
    <source>
        <dbReference type="ARBA" id="ARBA00005587"/>
    </source>
</evidence>
<dbReference type="PANTHER" id="PTHR30178">
    <property type="entry name" value="INNER MEMBRANE PROTEIN YAAH"/>
    <property type="match status" value="1"/>
</dbReference>
<dbReference type="InterPro" id="IPR047622">
    <property type="entry name" value="GPR1_FUN34_YAAH"/>
</dbReference>
<dbReference type="AlphaFoldDB" id="A0A5C1Q8N2"/>
<dbReference type="InterPro" id="IPR047623">
    <property type="entry name" value="SatP"/>
</dbReference>
<keyword evidence="3 6" id="KW-0812">Transmembrane</keyword>
<feature type="transmembrane region" description="Helical" evidence="6">
    <location>
        <begin position="130"/>
        <end position="147"/>
    </location>
</feature>
<dbReference type="EMBL" id="CP035807">
    <property type="protein sequence ID" value="QEN03851.1"/>
    <property type="molecule type" value="Genomic_DNA"/>
</dbReference>
<organism evidence="7 8">
    <name type="scientific">Thiospirochaeta perfilievii</name>
    <dbReference type="NCBI Taxonomy" id="252967"/>
    <lineage>
        <taxon>Bacteria</taxon>
        <taxon>Pseudomonadati</taxon>
        <taxon>Spirochaetota</taxon>
        <taxon>Spirochaetia</taxon>
        <taxon>Spirochaetales</taxon>
        <taxon>Spirochaetaceae</taxon>
        <taxon>Thiospirochaeta</taxon>
    </lineage>
</organism>
<name>A0A5C1Q8N2_9SPIO</name>